<feature type="domain" description="Pyruvate:ferredoxin oxidoreductase core" evidence="3">
    <location>
        <begin position="259"/>
        <end position="356"/>
    </location>
</feature>
<dbReference type="CDD" id="cd07034">
    <property type="entry name" value="TPP_PYR_PFOR_IOR-alpha_like"/>
    <property type="match status" value="1"/>
</dbReference>
<dbReference type="Pfam" id="PF01855">
    <property type="entry name" value="POR_N"/>
    <property type="match status" value="1"/>
</dbReference>
<dbReference type="InterPro" id="IPR033412">
    <property type="entry name" value="PFOR_II"/>
</dbReference>
<accession>A0A2P2CGP5</accession>
<proteinExistence type="predicted"/>
<dbReference type="InterPro" id="IPR050722">
    <property type="entry name" value="Pyruvate:ferred/Flavod_OxRd"/>
</dbReference>
<dbReference type="Gene3D" id="3.40.50.970">
    <property type="match status" value="1"/>
</dbReference>
<dbReference type="PANTHER" id="PTHR32154:SF0">
    <property type="entry name" value="PYRUVATE-FLAVODOXIN OXIDOREDUCTASE-RELATED"/>
    <property type="match status" value="1"/>
</dbReference>
<dbReference type="EMBL" id="CZKB01000017">
    <property type="protein sequence ID" value="CUR61097.1"/>
    <property type="molecule type" value="Genomic_DNA"/>
</dbReference>
<organism evidence="4">
    <name type="scientific">metagenome</name>
    <dbReference type="NCBI Taxonomy" id="256318"/>
    <lineage>
        <taxon>unclassified sequences</taxon>
        <taxon>metagenomes</taxon>
    </lineage>
</organism>
<evidence type="ECO:0000259" key="2">
    <source>
        <dbReference type="Pfam" id="PF01855"/>
    </source>
</evidence>
<dbReference type="EC" id="1.2.7.1" evidence="4"/>
<feature type="domain" description="Pyruvate flavodoxin/ferredoxin oxidoreductase pyrimidine binding" evidence="2">
    <location>
        <begin position="14"/>
        <end position="223"/>
    </location>
</feature>
<keyword evidence="4" id="KW-0670">Pyruvate</keyword>
<dbReference type="PANTHER" id="PTHR32154">
    <property type="entry name" value="PYRUVATE-FLAVODOXIN OXIDOREDUCTASE-RELATED"/>
    <property type="match status" value="1"/>
</dbReference>
<dbReference type="SUPFAM" id="SSF52922">
    <property type="entry name" value="TK C-terminal domain-like"/>
    <property type="match status" value="1"/>
</dbReference>
<dbReference type="InterPro" id="IPR009014">
    <property type="entry name" value="Transketo_C/PFOR_II"/>
</dbReference>
<evidence type="ECO:0000259" key="3">
    <source>
        <dbReference type="Pfam" id="PF17147"/>
    </source>
</evidence>
<evidence type="ECO:0000256" key="1">
    <source>
        <dbReference type="ARBA" id="ARBA00023002"/>
    </source>
</evidence>
<dbReference type="AlphaFoldDB" id="A0A2P2CGP5"/>
<sequence length="420" mass="45270">MLRQVEGSQAVARAVTLCRPQVIAAYPISPQTHIVESLSDRVRTGELEGCEYLMVESEFGAMSACIGASGAGVRTYTATSSQGLLFMAEALFNASGLGLPIVMTVANRAIGAPINIWNDHSDAMSMRDSGWIQLYADSNQSAVDLHVQAYRLAESLSVPVMVCMDGFILTHAFEEVDLPEQEQVDAFLPRFRPQQALDPDDPLTIGAMVGPEAFAEVKYLMHVKQMAALDEIPVIADDFREAFGRASGGLVEPYRVEGAETVVVALGSVLGTIEDVVDTMRDAGIAIGVLGITCFRPWPVDEVREALRGAQRVVVVEKAFAVGAGGIVGQNVRDAVRGSPVQVYDVVAGLGGRPITRASLRGLLDDVLAARVDPGRLYFLDLDHELVQRELERARHGERPGPHAENMLRALGTVASRAYE</sequence>
<dbReference type="InterPro" id="IPR029061">
    <property type="entry name" value="THDP-binding"/>
</dbReference>
<dbReference type="GO" id="GO:0019164">
    <property type="term" value="F:pyruvate synthase activity"/>
    <property type="evidence" value="ECO:0007669"/>
    <property type="project" value="UniProtKB-EC"/>
</dbReference>
<dbReference type="GO" id="GO:0006979">
    <property type="term" value="P:response to oxidative stress"/>
    <property type="evidence" value="ECO:0007669"/>
    <property type="project" value="TreeGrafter"/>
</dbReference>
<keyword evidence="1 4" id="KW-0560">Oxidoreductase</keyword>
<protein>
    <submittedName>
        <fullName evidence="4">Pyruvate:ferredoxin oxidoreductase alpha subunit</fullName>
        <ecNumber evidence="4">1.2.7.1</ecNumber>
    </submittedName>
</protein>
<dbReference type="FunFam" id="3.40.50.970:FF:000012">
    <property type="entry name" value="Pyruvate:ferredoxin (Flavodoxin) oxidoreductase"/>
    <property type="match status" value="1"/>
</dbReference>
<gene>
    <name evidence="4" type="primary">porA</name>
    <name evidence="4" type="ORF">NOCA1240200</name>
</gene>
<dbReference type="InterPro" id="IPR002880">
    <property type="entry name" value="Pyrv_Fd/Flavodoxin_OxRdtase_N"/>
</dbReference>
<name>A0A2P2CGP5_9ZZZZ</name>
<dbReference type="Gene3D" id="3.40.50.920">
    <property type="match status" value="1"/>
</dbReference>
<dbReference type="SUPFAM" id="SSF52518">
    <property type="entry name" value="Thiamin diphosphate-binding fold (THDP-binding)"/>
    <property type="match status" value="1"/>
</dbReference>
<evidence type="ECO:0000313" key="4">
    <source>
        <dbReference type="EMBL" id="CUR61097.1"/>
    </source>
</evidence>
<reference evidence="4" key="1">
    <citation type="submission" date="2015-08" db="EMBL/GenBank/DDBJ databases">
        <authorList>
            <person name="Babu N.S."/>
            <person name="Beckwith C.J."/>
            <person name="Beseler K.G."/>
            <person name="Brison A."/>
            <person name="Carone J.V."/>
            <person name="Caskin T.P."/>
            <person name="Diamond M."/>
            <person name="Durham M.E."/>
            <person name="Foxe J.M."/>
            <person name="Go M."/>
            <person name="Henderson B.A."/>
            <person name="Jones I.B."/>
            <person name="McGettigan J.A."/>
            <person name="Micheletti S.J."/>
            <person name="Nasrallah M.E."/>
            <person name="Ortiz D."/>
            <person name="Piller C.R."/>
            <person name="Privatt S.R."/>
            <person name="Schneider S.L."/>
            <person name="Sharp S."/>
            <person name="Smith T.C."/>
            <person name="Stanton J.D."/>
            <person name="Ullery H.E."/>
            <person name="Wilson R.J."/>
            <person name="Serrano M.G."/>
            <person name="Buck G."/>
            <person name="Lee V."/>
            <person name="Wang Y."/>
            <person name="Carvalho R."/>
            <person name="Voegtly L."/>
            <person name="Shi R."/>
            <person name="Duckworth R."/>
            <person name="Johnson A."/>
            <person name="Loviza R."/>
            <person name="Walstead R."/>
            <person name="Shah Z."/>
            <person name="Kiflezghi M."/>
            <person name="Wade K."/>
            <person name="Ball S.L."/>
            <person name="Bradley K.W."/>
            <person name="Asai D.J."/>
            <person name="Bowman C.A."/>
            <person name="Russell D.A."/>
            <person name="Pope W.H."/>
            <person name="Jacobs-Sera D."/>
            <person name="Hendrix R.W."/>
            <person name="Hatfull G.F."/>
        </authorList>
    </citation>
    <scope>NUCLEOTIDE SEQUENCE</scope>
</reference>
<dbReference type="Pfam" id="PF17147">
    <property type="entry name" value="PFOR_II"/>
    <property type="match status" value="1"/>
</dbReference>